<evidence type="ECO:0000313" key="5">
    <source>
        <dbReference type="Proteomes" id="UP001501475"/>
    </source>
</evidence>
<evidence type="ECO:0000256" key="2">
    <source>
        <dbReference type="SAM" id="Phobius"/>
    </source>
</evidence>
<dbReference type="Pfam" id="PF00149">
    <property type="entry name" value="Metallophos"/>
    <property type="match status" value="1"/>
</dbReference>
<feature type="transmembrane region" description="Helical" evidence="2">
    <location>
        <begin position="310"/>
        <end position="336"/>
    </location>
</feature>
<feature type="transmembrane region" description="Helical" evidence="2">
    <location>
        <begin position="144"/>
        <end position="167"/>
    </location>
</feature>
<dbReference type="SUPFAM" id="SSF56300">
    <property type="entry name" value="Metallo-dependent phosphatases"/>
    <property type="match status" value="1"/>
</dbReference>
<evidence type="ECO:0000256" key="1">
    <source>
        <dbReference type="SAM" id="MobiDB-lite"/>
    </source>
</evidence>
<reference evidence="4 5" key="1">
    <citation type="journal article" date="2019" name="Int. J. Syst. Evol. Microbiol.">
        <title>The Global Catalogue of Microorganisms (GCM) 10K type strain sequencing project: providing services to taxonomists for standard genome sequencing and annotation.</title>
        <authorList>
            <consortium name="The Broad Institute Genomics Platform"/>
            <consortium name="The Broad Institute Genome Sequencing Center for Infectious Disease"/>
            <person name="Wu L."/>
            <person name="Ma J."/>
        </authorList>
    </citation>
    <scope>NUCLEOTIDE SEQUENCE [LARGE SCALE GENOMIC DNA]</scope>
    <source>
        <strain evidence="4 5">JCM 15591</strain>
    </source>
</reference>
<sequence length="716" mass="74697">MGAGSRLAAELQPLGFDPTRDSATLLLASGTPHRWVAAATAAVTGLLVLVVAWSLPRLPRAAALVLTLAGAAFTVLALAPRGSDVGWSWPSGLVAAVGALSLALWPAFTEEPAPARRPDEPAPAGRPVRPAPARRPDEPAPAPAGVRTGLAVSGLLVALLTGAVLVGREVQAYGLLERVAVLAALGWLNVAAVRAWWMAGHRLGSRQMRQLLGLGVTTMACVCAGIVTTILAPVPASTANFSARVSLSPDPRDVSRVVIETVLGDVDLSFRGLAPGVRVQPQVRAEITEAIGAAGASIRSLQPTPAEQDAAIAAALTGLALRFAAGGLVAATAAVVARSAWRHRRPGWRTLAIATGSWLGAQAIVALAAFGTFAGATPEQINATGLLGTVRNRAGILDDLQARSAEVAPYLQNVIALSAALQERYQPAEIADGQVLRILLVSDIHAGNQYPLMASIIRSEDVDLVIDAGDLVNFGTPGEGTIADLYTGIESLGVPYLFVRGNHDAISPTDTAVLNRLAEIPNVILLQPTDSLYQEVDVAGITIAGFNDVRYWGDGGKGSAEKSQAPKQRWLASFAQRPAVDVVVSHEPWAVQGIPRAGVLINGHMHTAYREGNRLQAGTFTGGGPLTHFVPGQGGEELVGQPSAFDLLDFGATCRLTAVRRYQFTNIVEGRPAYDNVSLVNGAVVDTRPVDPLRTCAHSEPLRVVSVAPATPLRSP</sequence>
<feature type="transmembrane region" description="Helical" evidence="2">
    <location>
        <begin position="87"/>
        <end position="108"/>
    </location>
</feature>
<proteinExistence type="predicted"/>
<feature type="transmembrane region" description="Helical" evidence="2">
    <location>
        <begin position="179"/>
        <end position="199"/>
    </location>
</feature>
<evidence type="ECO:0000313" key="4">
    <source>
        <dbReference type="EMBL" id="GAA1752965.1"/>
    </source>
</evidence>
<dbReference type="InterPro" id="IPR029052">
    <property type="entry name" value="Metallo-depent_PP-like"/>
</dbReference>
<feature type="region of interest" description="Disordered" evidence="1">
    <location>
        <begin position="112"/>
        <end position="143"/>
    </location>
</feature>
<dbReference type="Proteomes" id="UP001501475">
    <property type="component" value="Unassembled WGS sequence"/>
</dbReference>
<keyword evidence="2" id="KW-0812">Transmembrane</keyword>
<keyword evidence="2" id="KW-0472">Membrane</keyword>
<organism evidence="4 5">
    <name type="scientific">Nostocoides vanveenii</name>
    <dbReference type="NCBI Taxonomy" id="330835"/>
    <lineage>
        <taxon>Bacteria</taxon>
        <taxon>Bacillati</taxon>
        <taxon>Actinomycetota</taxon>
        <taxon>Actinomycetes</taxon>
        <taxon>Micrococcales</taxon>
        <taxon>Intrasporangiaceae</taxon>
        <taxon>Nostocoides</taxon>
    </lineage>
</organism>
<dbReference type="PANTHER" id="PTHR31302">
    <property type="entry name" value="TRANSMEMBRANE PROTEIN WITH METALLOPHOSPHOESTERASE DOMAIN-RELATED"/>
    <property type="match status" value="1"/>
</dbReference>
<dbReference type="InterPro" id="IPR051158">
    <property type="entry name" value="Metallophosphoesterase_sf"/>
</dbReference>
<dbReference type="CDD" id="cd00838">
    <property type="entry name" value="MPP_superfamily"/>
    <property type="match status" value="1"/>
</dbReference>
<accession>A0ABN2KCE1</accession>
<feature type="transmembrane region" description="Helical" evidence="2">
    <location>
        <begin position="348"/>
        <end position="370"/>
    </location>
</feature>
<feature type="transmembrane region" description="Helical" evidence="2">
    <location>
        <begin position="62"/>
        <end position="81"/>
    </location>
</feature>
<comment type="caution">
    <text evidence="4">The sequence shown here is derived from an EMBL/GenBank/DDBJ whole genome shotgun (WGS) entry which is preliminary data.</text>
</comment>
<evidence type="ECO:0000259" key="3">
    <source>
        <dbReference type="Pfam" id="PF00149"/>
    </source>
</evidence>
<dbReference type="PANTHER" id="PTHR31302:SF0">
    <property type="entry name" value="TRANSMEMBRANE PROTEIN WITH METALLOPHOSPHOESTERASE DOMAIN"/>
    <property type="match status" value="1"/>
</dbReference>
<keyword evidence="5" id="KW-1185">Reference proteome</keyword>
<feature type="transmembrane region" description="Helical" evidence="2">
    <location>
        <begin position="35"/>
        <end position="55"/>
    </location>
</feature>
<gene>
    <name evidence="4" type="ORF">GCM10009810_11150</name>
</gene>
<dbReference type="Gene3D" id="3.60.21.10">
    <property type="match status" value="1"/>
</dbReference>
<dbReference type="InterPro" id="IPR004843">
    <property type="entry name" value="Calcineurin-like_PHP"/>
</dbReference>
<keyword evidence="2" id="KW-1133">Transmembrane helix</keyword>
<protein>
    <recommendedName>
        <fullName evidence="3">Calcineurin-like phosphoesterase domain-containing protein</fullName>
    </recommendedName>
</protein>
<name>A0ABN2KCE1_9MICO</name>
<feature type="transmembrane region" description="Helical" evidence="2">
    <location>
        <begin position="211"/>
        <end position="232"/>
    </location>
</feature>
<feature type="domain" description="Calcineurin-like phosphoesterase" evidence="3">
    <location>
        <begin position="436"/>
        <end position="607"/>
    </location>
</feature>
<dbReference type="EMBL" id="BAAAPN010000029">
    <property type="protein sequence ID" value="GAA1752965.1"/>
    <property type="molecule type" value="Genomic_DNA"/>
</dbReference>